<evidence type="ECO:0000313" key="1">
    <source>
        <dbReference type="EMBL" id="CAG7581146.1"/>
    </source>
</evidence>
<reference evidence="1" key="1">
    <citation type="submission" date="2021-06" db="EMBL/GenBank/DDBJ databases">
        <authorList>
            <person name="Gannon L."/>
            <person name="Redgwell R T."/>
            <person name="Michniewski S."/>
            <person name="Harrison D C."/>
            <person name="Millard A."/>
        </authorList>
    </citation>
    <scope>NUCLEOTIDE SEQUENCE</scope>
</reference>
<protein>
    <submittedName>
        <fullName evidence="1">Uncharacterized protein</fullName>
    </submittedName>
</protein>
<dbReference type="EMBL" id="OU342829">
    <property type="protein sequence ID" value="CAG7581146.1"/>
    <property type="molecule type" value="Genomic_DNA"/>
</dbReference>
<proteinExistence type="predicted"/>
<gene>
    <name evidence="1" type="ORF">SLAVMIC_00697</name>
</gene>
<accession>A0A8D9CDH2</accession>
<organism evidence="1">
    <name type="scientific">uncultured marine phage</name>
    <dbReference type="NCBI Taxonomy" id="707152"/>
    <lineage>
        <taxon>Viruses</taxon>
        <taxon>environmental samples</taxon>
    </lineage>
</organism>
<name>A0A8D9CDH2_9VIRU</name>
<sequence>MNKIKNFMSLMWNALGIRTISAIFTNDAHSIISKKGLNILEEKQKTVYIDEYEKV</sequence>